<dbReference type="FunFam" id="3.40.50.300:FF:000011">
    <property type="entry name" value="Putative ABC transporter ATP-binding component"/>
    <property type="match status" value="1"/>
</dbReference>
<dbReference type="GO" id="GO:0005524">
    <property type="term" value="F:ATP binding"/>
    <property type="evidence" value="ECO:0007669"/>
    <property type="project" value="UniProtKB-UniRule"/>
</dbReference>
<evidence type="ECO:0000256" key="2">
    <source>
        <dbReference type="ARBA" id="ARBA00022737"/>
    </source>
</evidence>
<dbReference type="GO" id="GO:0005737">
    <property type="term" value="C:cytoplasm"/>
    <property type="evidence" value="ECO:0007669"/>
    <property type="project" value="UniProtKB-SubCell"/>
</dbReference>
<evidence type="ECO:0000256" key="8">
    <source>
        <dbReference type="ARBA" id="ARBA00023204"/>
    </source>
</evidence>
<dbReference type="InterPro" id="IPR051309">
    <property type="entry name" value="ABCF_ATPase"/>
</dbReference>
<reference evidence="14 15" key="1">
    <citation type="journal article" date="2015" name="Stand. Genomic Sci.">
        <title>Genomic Encyclopedia of Bacterial and Archaeal Type Strains, Phase III: the genomes of soil and plant-associated and newly described type strains.</title>
        <authorList>
            <person name="Whitman W.B."/>
            <person name="Woyke T."/>
            <person name="Klenk H.P."/>
            <person name="Zhou Y."/>
            <person name="Lilburn T.G."/>
            <person name="Beck B.J."/>
            <person name="De Vos P."/>
            <person name="Vandamme P."/>
            <person name="Eisen J.A."/>
            <person name="Garrity G."/>
            <person name="Hugenholtz P."/>
            <person name="Kyrpides N.C."/>
        </authorList>
    </citation>
    <scope>NUCLEOTIDE SEQUENCE [LARGE SCALE GENOMIC DNA]</scope>
    <source>
        <strain evidence="14 15">A3</strain>
    </source>
</reference>
<comment type="subcellular location">
    <subcellularLocation>
        <location evidence="11">Cytoplasm</location>
    </subcellularLocation>
    <text evidence="11">Associates with ribosomes.</text>
</comment>
<evidence type="ECO:0000256" key="11">
    <source>
        <dbReference type="HAMAP-Rule" id="MF_00848"/>
    </source>
</evidence>
<dbReference type="Gene3D" id="1.10.287.380">
    <property type="entry name" value="Valyl-tRNA synthetase, C-terminal domain"/>
    <property type="match status" value="1"/>
</dbReference>
<evidence type="ECO:0000256" key="4">
    <source>
        <dbReference type="ARBA" id="ARBA00022763"/>
    </source>
</evidence>
<accession>A0A4R2I319</accession>
<dbReference type="SUPFAM" id="SSF52540">
    <property type="entry name" value="P-loop containing nucleoside triphosphate hydrolases"/>
    <property type="match status" value="2"/>
</dbReference>
<keyword evidence="8 11" id="KW-0234">DNA repair</keyword>
<keyword evidence="2 11" id="KW-0677">Repeat</keyword>
<feature type="compositionally biased region" description="Low complexity" evidence="12">
    <location>
        <begin position="541"/>
        <end position="556"/>
    </location>
</feature>
<feature type="binding site" evidence="11">
    <location>
        <begin position="36"/>
        <end position="43"/>
    </location>
    <ligand>
        <name>ATP</name>
        <dbReference type="ChEBI" id="CHEBI:30616"/>
        <label>1</label>
    </ligand>
</feature>
<keyword evidence="7 11" id="KW-0238">DNA-binding</keyword>
<dbReference type="HAMAP" id="MF_00848">
    <property type="entry name" value="Uup"/>
    <property type="match status" value="1"/>
</dbReference>
<evidence type="ECO:0000256" key="7">
    <source>
        <dbReference type="ARBA" id="ARBA00023125"/>
    </source>
</evidence>
<keyword evidence="4 11" id="KW-0227">DNA damage</keyword>
<keyword evidence="5 11" id="KW-0378">Hydrolase</keyword>
<dbReference type="InterPro" id="IPR003439">
    <property type="entry name" value="ABC_transporter-like_ATP-bd"/>
</dbReference>
<organism evidence="14 15">
    <name type="scientific">Dokdonella fugitiva</name>
    <dbReference type="NCBI Taxonomy" id="328517"/>
    <lineage>
        <taxon>Bacteria</taxon>
        <taxon>Pseudomonadati</taxon>
        <taxon>Pseudomonadota</taxon>
        <taxon>Gammaproteobacteria</taxon>
        <taxon>Lysobacterales</taxon>
        <taxon>Rhodanobacteraceae</taxon>
        <taxon>Dokdonella</taxon>
    </lineage>
</organism>
<evidence type="ECO:0000256" key="10">
    <source>
        <dbReference type="ARBA" id="ARBA00061478"/>
    </source>
</evidence>
<comment type="catalytic activity">
    <reaction evidence="9 11">
        <text>ATP + H2O = ADP + phosphate + H(+)</text>
        <dbReference type="Rhea" id="RHEA:13065"/>
        <dbReference type="ChEBI" id="CHEBI:15377"/>
        <dbReference type="ChEBI" id="CHEBI:15378"/>
        <dbReference type="ChEBI" id="CHEBI:30616"/>
        <dbReference type="ChEBI" id="CHEBI:43474"/>
        <dbReference type="ChEBI" id="CHEBI:456216"/>
    </reaction>
</comment>
<comment type="function">
    <text evidence="11">Probably plays a role in ribosome assembly or function. May be involved in resolution of branched DNA intermediates that result from template switching in postreplication gaps. Binds DNA and has ATPase activity.</text>
</comment>
<keyword evidence="11" id="KW-0175">Coiled coil</keyword>
<dbReference type="Pfam" id="PF12848">
    <property type="entry name" value="ABC_tran_Xtn"/>
    <property type="match status" value="1"/>
</dbReference>
<dbReference type="Gene3D" id="3.40.50.300">
    <property type="entry name" value="P-loop containing nucleotide triphosphate hydrolases"/>
    <property type="match status" value="2"/>
</dbReference>
<dbReference type="PANTHER" id="PTHR42855">
    <property type="entry name" value="ABC TRANSPORTER ATP-BINDING SUBUNIT"/>
    <property type="match status" value="1"/>
</dbReference>
<feature type="region of interest" description="Disordered" evidence="12">
    <location>
        <begin position="534"/>
        <end position="573"/>
    </location>
</feature>
<evidence type="ECO:0000256" key="3">
    <source>
        <dbReference type="ARBA" id="ARBA00022741"/>
    </source>
</evidence>
<name>A0A4R2I319_9GAMM</name>
<dbReference type="EC" id="3.6.1.-" evidence="11"/>
<keyword evidence="3 11" id="KW-0547">Nucleotide-binding</keyword>
<dbReference type="AlphaFoldDB" id="A0A4R2I319"/>
<dbReference type="InterPro" id="IPR003593">
    <property type="entry name" value="AAA+_ATPase"/>
</dbReference>
<dbReference type="InterPro" id="IPR017871">
    <property type="entry name" value="ABC_transporter-like_CS"/>
</dbReference>
<dbReference type="GO" id="GO:0043022">
    <property type="term" value="F:ribosome binding"/>
    <property type="evidence" value="ECO:0007669"/>
    <property type="project" value="UniProtKB-UniRule"/>
</dbReference>
<dbReference type="GO" id="GO:0006281">
    <property type="term" value="P:DNA repair"/>
    <property type="evidence" value="ECO:0007669"/>
    <property type="project" value="UniProtKB-KW"/>
</dbReference>
<dbReference type="GO" id="GO:0003677">
    <property type="term" value="F:DNA binding"/>
    <property type="evidence" value="ECO:0007669"/>
    <property type="project" value="UniProtKB-UniRule"/>
</dbReference>
<evidence type="ECO:0000256" key="1">
    <source>
        <dbReference type="ARBA" id="ARBA00022490"/>
    </source>
</evidence>
<dbReference type="Pfam" id="PF16326">
    <property type="entry name" value="ABC_tran_CTD"/>
    <property type="match status" value="1"/>
</dbReference>
<dbReference type="Pfam" id="PF00005">
    <property type="entry name" value="ABC_tran"/>
    <property type="match status" value="2"/>
</dbReference>
<dbReference type="InterPro" id="IPR027417">
    <property type="entry name" value="P-loop_NTPase"/>
</dbReference>
<dbReference type="InterPro" id="IPR032781">
    <property type="entry name" value="ABC_tran_Xtn"/>
</dbReference>
<evidence type="ECO:0000256" key="12">
    <source>
        <dbReference type="SAM" id="MobiDB-lite"/>
    </source>
</evidence>
<feature type="domain" description="ABC transporter" evidence="13">
    <location>
        <begin position="4"/>
        <end position="250"/>
    </location>
</feature>
<evidence type="ECO:0000256" key="9">
    <source>
        <dbReference type="ARBA" id="ARBA00049360"/>
    </source>
</evidence>
<keyword evidence="1 11" id="KW-0963">Cytoplasm</keyword>
<dbReference type="PROSITE" id="PS50893">
    <property type="entry name" value="ABC_TRANSPORTER_2"/>
    <property type="match status" value="2"/>
</dbReference>
<dbReference type="GO" id="GO:0016887">
    <property type="term" value="F:ATP hydrolysis activity"/>
    <property type="evidence" value="ECO:0007669"/>
    <property type="project" value="UniProtKB-UniRule"/>
</dbReference>
<keyword evidence="6 11" id="KW-0067">ATP-binding</keyword>
<dbReference type="SMART" id="SM00382">
    <property type="entry name" value="AAA"/>
    <property type="match status" value="2"/>
</dbReference>
<feature type="domain" description="ABC transporter" evidence="13">
    <location>
        <begin position="317"/>
        <end position="535"/>
    </location>
</feature>
<gene>
    <name evidence="11" type="primary">uup</name>
    <name evidence="14" type="ORF">EV148_11111</name>
</gene>
<dbReference type="InterPro" id="IPR032524">
    <property type="entry name" value="ABC_tran_C"/>
</dbReference>
<protein>
    <recommendedName>
        <fullName evidence="11">ATP-binding protein Uup</fullName>
        <ecNumber evidence="11">3.6.1.-</ecNumber>
    </recommendedName>
</protein>
<dbReference type="RefSeq" id="WP_131999882.1">
    <property type="nucleotide sequence ID" value="NZ_SLWQ01000011.1"/>
</dbReference>
<proteinExistence type="inferred from homology"/>
<comment type="similarity">
    <text evidence="10 11">Belongs to the ABC transporter superfamily. ABCF family. Uup subfamily.</text>
</comment>
<evidence type="ECO:0000313" key="15">
    <source>
        <dbReference type="Proteomes" id="UP000294862"/>
    </source>
</evidence>
<evidence type="ECO:0000313" key="14">
    <source>
        <dbReference type="EMBL" id="TCO36835.1"/>
    </source>
</evidence>
<dbReference type="InterPro" id="IPR043686">
    <property type="entry name" value="Uup"/>
</dbReference>
<dbReference type="OrthoDB" id="9808609at2"/>
<feature type="coiled-coil region" evidence="11">
    <location>
        <begin position="604"/>
        <end position="631"/>
    </location>
</feature>
<sequence length="637" mass="69937">MSLVNLVNVDYSVGGPLLLDGVDLAIERNERICVVGRNGAGKSTLLRLIAGELRPDDGELRVQGGVRIAKLAQEVPHDVAGSVFDVVAGALGHLGALLAEFHHLSHHLDVAGNTEALARVQARIEAEHGWDLDRRVTHVLERLELPEDAEFGALSGGMKRRVLLARALVLDPDVLLLDEPTNHLDIDAIAWLERLLLDFAGSVVFVTHDRRFLRALATRIVEIDRGALTSWPGDWDNYLRRREERLHAEAQANAQFDRKLAQEEVWIRQGIKARRTRNEGRVRALEAMRRERAQRREPGGNAKLQVGMAGASGRRVIEAENVRFGWNGRVIVDGFSTTILRGDRVGLIGANGSGKTTLLKLLLGQLAPQAGEVRLGTNLEIAYFDQHRAHLREDQSALDNVAEGREYIEIGGSRKHALGYLQDFLFSPDRARAPITALSGGERNRLLLAKLFARPSNLLVMDEPTNDLDVETLELLEELLAGYAGTLLLVSHDRDFLDNVVTSTLALEGDGRVGEYVGGYSDWLRQAPQKAEKGAAKKGTEAFSRPEAAAAKAPSAKMPPTPSSAKRKLSYKESRELDELPARIDALEARIAALGEAMQDPGFYQQDSARIVAANNELAALQAELDAAYARWSELDA</sequence>
<comment type="caution">
    <text evidence="14">The sequence shown here is derived from an EMBL/GenBank/DDBJ whole genome shotgun (WGS) entry which is preliminary data.</text>
</comment>
<dbReference type="EMBL" id="SLWQ01000011">
    <property type="protein sequence ID" value="TCO36835.1"/>
    <property type="molecule type" value="Genomic_DNA"/>
</dbReference>
<feature type="binding site" evidence="11">
    <location>
        <begin position="349"/>
        <end position="356"/>
    </location>
    <ligand>
        <name>ATP</name>
        <dbReference type="ChEBI" id="CHEBI:30616"/>
        <label>2</label>
    </ligand>
</feature>
<dbReference type="CDD" id="cd03221">
    <property type="entry name" value="ABCF_EF-3"/>
    <property type="match status" value="2"/>
</dbReference>
<dbReference type="PANTHER" id="PTHR42855:SF1">
    <property type="entry name" value="ABC TRANSPORTER DOMAIN-CONTAINING PROTEIN"/>
    <property type="match status" value="1"/>
</dbReference>
<dbReference type="FunFam" id="3.40.50.300:FF:000309">
    <property type="entry name" value="ABC transporter ATP-binding protein"/>
    <property type="match status" value="1"/>
</dbReference>
<evidence type="ECO:0000256" key="5">
    <source>
        <dbReference type="ARBA" id="ARBA00022801"/>
    </source>
</evidence>
<dbReference type="PROSITE" id="PS00211">
    <property type="entry name" value="ABC_TRANSPORTER_1"/>
    <property type="match status" value="2"/>
</dbReference>
<dbReference type="InterPro" id="IPR037118">
    <property type="entry name" value="Val-tRNA_synth_C_sf"/>
</dbReference>
<evidence type="ECO:0000256" key="6">
    <source>
        <dbReference type="ARBA" id="ARBA00022840"/>
    </source>
</evidence>
<evidence type="ECO:0000259" key="13">
    <source>
        <dbReference type="PROSITE" id="PS50893"/>
    </source>
</evidence>
<keyword evidence="15" id="KW-1185">Reference proteome</keyword>
<dbReference type="Proteomes" id="UP000294862">
    <property type="component" value="Unassembled WGS sequence"/>
</dbReference>